<sequence>MSKITKMISALTLSTIMITSLVGCSGGKNEGGTSSGDTITVNFWTAPQKVQYDFWTKKAEAFNSTNTKVVGKVIKLEVQQMPETPSSEAGIQNALATDTAPAISENINRGFATTLSQSDAVYSLESEEWFKDIVKNRALDSVMPGWEIEGKQYVIPMYVNPMVLQWNTKALKELGFDKVPETKAELENVITKFRASKDKMSAIGVTHVFYRNSLIRPDQWWDRWSDFQNIYLAYSGGKSWVEGNKLVLEKDLTKEAFEFFGTLGDTLLTSEVPNIWAEEKPQVLFTIAAPWEIQALREGGKVYGEDYEYGPMIVKNQGDTPYNFADAKGLVLYKDDNITDEIHQGAVEFIKWLYNGENSAQTDLDWVQATTMLPVRGDLVTNEAFSKYLEENVELKALAAQVEYSIPSMPHDKMAQIQEALGTNLAAYLETTLSSDSLKATDATQYVDKAFESMKQAGGLE</sequence>
<protein>
    <submittedName>
        <fullName evidence="1">Uncharacterized protein</fullName>
    </submittedName>
</protein>
<gene>
    <name evidence="1" type="ORF">SDC9_52012</name>
</gene>
<evidence type="ECO:0000313" key="1">
    <source>
        <dbReference type="EMBL" id="MPM05721.1"/>
    </source>
</evidence>
<dbReference type="SUPFAM" id="SSF53850">
    <property type="entry name" value="Periplasmic binding protein-like II"/>
    <property type="match status" value="1"/>
</dbReference>
<name>A0A644WQC6_9ZZZZ</name>
<organism evidence="1">
    <name type="scientific">bioreactor metagenome</name>
    <dbReference type="NCBI Taxonomy" id="1076179"/>
    <lineage>
        <taxon>unclassified sequences</taxon>
        <taxon>metagenomes</taxon>
        <taxon>ecological metagenomes</taxon>
    </lineage>
</organism>
<dbReference type="PANTHER" id="PTHR43649:SF13">
    <property type="entry name" value="CARBOHYDRATE ABC TRANSPORTER SUBSTRATE-BINDING PROTEIN"/>
    <property type="match status" value="1"/>
</dbReference>
<dbReference type="PANTHER" id="PTHR43649">
    <property type="entry name" value="ARABINOSE-BINDING PROTEIN-RELATED"/>
    <property type="match status" value="1"/>
</dbReference>
<dbReference type="InterPro" id="IPR050490">
    <property type="entry name" value="Bact_solute-bd_prot1"/>
</dbReference>
<reference evidence="1" key="1">
    <citation type="submission" date="2019-08" db="EMBL/GenBank/DDBJ databases">
        <authorList>
            <person name="Kucharzyk K."/>
            <person name="Murdoch R.W."/>
            <person name="Higgins S."/>
            <person name="Loffler F."/>
        </authorList>
    </citation>
    <scope>NUCLEOTIDE SEQUENCE</scope>
</reference>
<dbReference type="PROSITE" id="PS51257">
    <property type="entry name" value="PROKAR_LIPOPROTEIN"/>
    <property type="match status" value="1"/>
</dbReference>
<accession>A0A644WQC6</accession>
<dbReference type="Gene3D" id="3.40.190.10">
    <property type="entry name" value="Periplasmic binding protein-like II"/>
    <property type="match status" value="2"/>
</dbReference>
<comment type="caution">
    <text evidence="1">The sequence shown here is derived from an EMBL/GenBank/DDBJ whole genome shotgun (WGS) entry which is preliminary data.</text>
</comment>
<dbReference type="AlphaFoldDB" id="A0A644WQC6"/>
<dbReference type="EMBL" id="VSSQ01001159">
    <property type="protein sequence ID" value="MPM05721.1"/>
    <property type="molecule type" value="Genomic_DNA"/>
</dbReference>
<proteinExistence type="predicted"/>